<dbReference type="GeneID" id="28987284"/>
<dbReference type="GO" id="GO:0050661">
    <property type="term" value="F:NADP binding"/>
    <property type="evidence" value="ECO:0007669"/>
    <property type="project" value="InterPro"/>
</dbReference>
<dbReference type="PROSITE" id="PS00895">
    <property type="entry name" value="3_HYDROXYISOBUT_DH"/>
    <property type="match status" value="1"/>
</dbReference>
<comment type="similarity">
    <text evidence="2">Belongs to the HIBADH-related family. 3-hydroxyisobutyrate dehydrogenase subfamily.</text>
</comment>
<dbReference type="GO" id="GO:0006574">
    <property type="term" value="P:L-valine catabolic process"/>
    <property type="evidence" value="ECO:0007669"/>
    <property type="project" value="TreeGrafter"/>
</dbReference>
<evidence type="ECO:0000259" key="10">
    <source>
        <dbReference type="Pfam" id="PF14833"/>
    </source>
</evidence>
<keyword evidence="5" id="KW-0560">Oxidoreductase</keyword>
<keyword evidence="6" id="KW-0520">NAD</keyword>
<reference evidence="11 12" key="1">
    <citation type="submission" date="2015-03" db="EMBL/GenBank/DDBJ databases">
        <title>Genomics and transcriptomics of the oil-accumulating basidiomycete yeast T. oleaginosus allow insights into substrate utilization and the diverse evolutionary trajectories of mating systems in fungi.</title>
        <authorList>
            <consortium name="DOE Joint Genome Institute"/>
            <person name="Kourist R."/>
            <person name="Kracht O."/>
            <person name="Bracharz F."/>
            <person name="Lipzen A."/>
            <person name="Nolan M."/>
            <person name="Ohm R."/>
            <person name="Grigoriev I."/>
            <person name="Sun S."/>
            <person name="Heitman J."/>
            <person name="Bruck T."/>
            <person name="Nowrousian M."/>
        </authorList>
    </citation>
    <scope>NUCLEOTIDE SEQUENCE [LARGE SCALE GENOMIC DNA]</scope>
    <source>
        <strain evidence="11 12">IBC0246</strain>
    </source>
</reference>
<evidence type="ECO:0000256" key="2">
    <source>
        <dbReference type="ARBA" id="ARBA00006013"/>
    </source>
</evidence>
<dbReference type="InterPro" id="IPR008927">
    <property type="entry name" value="6-PGluconate_DH-like_C_sf"/>
</dbReference>
<feature type="active site" evidence="8">
    <location>
        <position position="193"/>
    </location>
</feature>
<dbReference type="Gene3D" id="1.10.1040.10">
    <property type="entry name" value="N-(1-d-carboxylethyl)-l-norvaline Dehydrogenase, domain 2"/>
    <property type="match status" value="1"/>
</dbReference>
<dbReference type="AlphaFoldDB" id="A0A0J0XMF1"/>
<evidence type="ECO:0000256" key="7">
    <source>
        <dbReference type="ARBA" id="ARBA00049197"/>
    </source>
</evidence>
<dbReference type="InterPro" id="IPR006115">
    <property type="entry name" value="6PGDH_NADP-bd"/>
</dbReference>
<comment type="pathway">
    <text evidence="1">Amino-acid degradation; L-valine degradation.</text>
</comment>
<evidence type="ECO:0000259" key="9">
    <source>
        <dbReference type="Pfam" id="PF03446"/>
    </source>
</evidence>
<dbReference type="GO" id="GO:0051287">
    <property type="term" value="F:NAD binding"/>
    <property type="evidence" value="ECO:0007669"/>
    <property type="project" value="InterPro"/>
</dbReference>
<keyword evidence="12" id="KW-1185">Reference proteome</keyword>
<dbReference type="PANTHER" id="PTHR22981:SF81">
    <property type="entry name" value="DEHYDROGENASE, PUTATIVE-RELATED"/>
    <property type="match status" value="1"/>
</dbReference>
<protein>
    <recommendedName>
        <fullName evidence="3">3-hydroxyisobutyrate dehydrogenase</fullName>
        <ecNumber evidence="3">1.1.1.31</ecNumber>
    </recommendedName>
</protein>
<dbReference type="RefSeq" id="XP_018278734.1">
    <property type="nucleotide sequence ID" value="XM_018426681.1"/>
</dbReference>
<dbReference type="Pfam" id="PF03446">
    <property type="entry name" value="NAD_binding_2"/>
    <property type="match status" value="1"/>
</dbReference>
<dbReference type="EMBL" id="KQ087207">
    <property type="protein sequence ID" value="KLT42243.1"/>
    <property type="molecule type" value="Genomic_DNA"/>
</dbReference>
<dbReference type="OrthoDB" id="435038at2759"/>
<dbReference type="InterPro" id="IPR002204">
    <property type="entry name" value="3-OH-isobutyrate_DH-rel_CS"/>
</dbReference>
<evidence type="ECO:0000256" key="4">
    <source>
        <dbReference type="ARBA" id="ARBA00022456"/>
    </source>
</evidence>
<feature type="domain" description="3-hydroxyisobutyrate dehydrogenase-like NAD-binding" evidence="10">
    <location>
        <begin position="189"/>
        <end position="300"/>
    </location>
</feature>
<dbReference type="FunFam" id="1.10.1040.10:FF:000006">
    <property type="entry name" value="3-hydroxyisobutyrate dehydrogenase"/>
    <property type="match status" value="1"/>
</dbReference>
<gene>
    <name evidence="11" type="ORF">CC85DRAFT_328310</name>
</gene>
<evidence type="ECO:0000313" key="11">
    <source>
        <dbReference type="EMBL" id="KLT42243.1"/>
    </source>
</evidence>
<dbReference type="PANTHER" id="PTHR22981">
    <property type="entry name" value="3-HYDROXYISOBUTYRATE DEHYDROGENASE-RELATED"/>
    <property type="match status" value="1"/>
</dbReference>
<dbReference type="EC" id="1.1.1.31" evidence="3"/>
<dbReference type="GO" id="GO:0005739">
    <property type="term" value="C:mitochondrion"/>
    <property type="evidence" value="ECO:0007669"/>
    <property type="project" value="TreeGrafter"/>
</dbReference>
<evidence type="ECO:0000256" key="1">
    <source>
        <dbReference type="ARBA" id="ARBA00005109"/>
    </source>
</evidence>
<dbReference type="InterPro" id="IPR015815">
    <property type="entry name" value="HIBADH-related"/>
</dbReference>
<dbReference type="InterPro" id="IPR013328">
    <property type="entry name" value="6PGD_dom2"/>
</dbReference>
<organism evidence="11 12">
    <name type="scientific">Cutaneotrichosporon oleaginosum</name>
    <dbReference type="NCBI Taxonomy" id="879819"/>
    <lineage>
        <taxon>Eukaryota</taxon>
        <taxon>Fungi</taxon>
        <taxon>Dikarya</taxon>
        <taxon>Basidiomycota</taxon>
        <taxon>Agaricomycotina</taxon>
        <taxon>Tremellomycetes</taxon>
        <taxon>Trichosporonales</taxon>
        <taxon>Trichosporonaceae</taxon>
        <taxon>Cutaneotrichosporon</taxon>
    </lineage>
</organism>
<evidence type="ECO:0000256" key="8">
    <source>
        <dbReference type="PIRSR" id="PIRSR000103-1"/>
    </source>
</evidence>
<evidence type="ECO:0000256" key="3">
    <source>
        <dbReference type="ARBA" id="ARBA00012991"/>
    </source>
</evidence>
<evidence type="ECO:0000256" key="5">
    <source>
        <dbReference type="ARBA" id="ARBA00023002"/>
    </source>
</evidence>
<evidence type="ECO:0000256" key="6">
    <source>
        <dbReference type="ARBA" id="ARBA00023027"/>
    </source>
</evidence>
<keyword evidence="4" id="KW-0101">Branched-chain amino acid catabolism</keyword>
<accession>A0A0J0XMF1</accession>
<dbReference type="SUPFAM" id="SSF51735">
    <property type="entry name" value="NAD(P)-binding Rossmann-fold domains"/>
    <property type="match status" value="1"/>
</dbReference>
<feature type="domain" description="6-phosphogluconate dehydrogenase NADP-binding" evidence="9">
    <location>
        <begin position="12"/>
        <end position="184"/>
    </location>
</feature>
<proteinExistence type="inferred from homology"/>
<name>A0A0J0XMF1_9TREE</name>
<dbReference type="STRING" id="879819.A0A0J0XMF1"/>
<evidence type="ECO:0000313" key="12">
    <source>
        <dbReference type="Proteomes" id="UP000053611"/>
    </source>
</evidence>
<dbReference type="GO" id="GO:0008442">
    <property type="term" value="F:3-hydroxyisobutyrate dehydrogenase activity"/>
    <property type="evidence" value="ECO:0007669"/>
    <property type="project" value="UniProtKB-EC"/>
</dbReference>
<sequence>MIASNNEHMPANVGFIGLGAMGFWMAANLRHKLPPSTALYINDVVQEAVTSFMGQFSHLGPVFPTKSAADVVANCDVIISIVPEGKHVADIFRTDPGGALSIPWHVRGKLFIECSTIDLETSKAVAEAVTGLGGTFVDAPVSGGPGGAQAGSLTFMMGVGEGHARKSEMDAVISLMGKNLFACGGPTLGLATKLCNNYISGTIAIATSEGFNLAMKLGLDPRTFQKVLNVSTGGSWVNANCNPVPGVDPKAPASNNYAPGFKVQLMRKDYNLAVEAAQMTGANLFLGPAGLDVYTRAAADPACVDRDSRVVYRFIGGNEQWAGEVSKM</sequence>
<dbReference type="InterPro" id="IPR036291">
    <property type="entry name" value="NAD(P)-bd_dom_sf"/>
</dbReference>
<dbReference type="Pfam" id="PF14833">
    <property type="entry name" value="NAD_binding_11"/>
    <property type="match status" value="1"/>
</dbReference>
<dbReference type="Proteomes" id="UP000053611">
    <property type="component" value="Unassembled WGS sequence"/>
</dbReference>
<dbReference type="InterPro" id="IPR029154">
    <property type="entry name" value="HIBADH-like_NADP-bd"/>
</dbReference>
<comment type="catalytic activity">
    <reaction evidence="7">
        <text>3-hydroxy-2-methylpropanoate + NAD(+) = 2-methyl-3-oxopropanoate + NADH + H(+)</text>
        <dbReference type="Rhea" id="RHEA:17681"/>
        <dbReference type="ChEBI" id="CHEBI:11805"/>
        <dbReference type="ChEBI" id="CHEBI:15378"/>
        <dbReference type="ChEBI" id="CHEBI:57540"/>
        <dbReference type="ChEBI" id="CHEBI:57700"/>
        <dbReference type="ChEBI" id="CHEBI:57945"/>
        <dbReference type="EC" id="1.1.1.31"/>
    </reaction>
</comment>
<dbReference type="Gene3D" id="3.40.50.720">
    <property type="entry name" value="NAD(P)-binding Rossmann-like Domain"/>
    <property type="match status" value="1"/>
</dbReference>
<dbReference type="PIRSF" id="PIRSF000103">
    <property type="entry name" value="HIBADH"/>
    <property type="match status" value="1"/>
</dbReference>
<dbReference type="SUPFAM" id="SSF48179">
    <property type="entry name" value="6-phosphogluconate dehydrogenase C-terminal domain-like"/>
    <property type="match status" value="1"/>
</dbReference>